<protein>
    <submittedName>
        <fullName evidence="1">Uncharacterized protein</fullName>
    </submittedName>
</protein>
<comment type="caution">
    <text evidence="1">The sequence shown here is derived from an EMBL/GenBank/DDBJ whole genome shotgun (WGS) entry which is preliminary data.</text>
</comment>
<accession>A0A3E4WAE0</accession>
<proteinExistence type="predicted"/>
<name>A0A3E4WAE0_9BACT</name>
<dbReference type="EMBL" id="QSTF01000024">
    <property type="protein sequence ID" value="RGM39144.1"/>
    <property type="molecule type" value="Genomic_DNA"/>
</dbReference>
<dbReference type="AlphaFoldDB" id="A0A3E4WAE0"/>
<dbReference type="Proteomes" id="UP000260780">
    <property type="component" value="Unassembled WGS sequence"/>
</dbReference>
<evidence type="ECO:0000313" key="2">
    <source>
        <dbReference type="Proteomes" id="UP000260780"/>
    </source>
</evidence>
<sequence>MFKTSEESIEITAQESLFLNAKKLFINIEDTISQYSKQLKTIVEENVTMQIGNELRTSMSCLDTAIQKNANIQICGKCSQVSGDLDMISSGDVIIQADGKSLLKGASEARICEG</sequence>
<reference evidence="1 2" key="1">
    <citation type="submission" date="2018-08" db="EMBL/GenBank/DDBJ databases">
        <title>A genome reference for cultivated species of the human gut microbiota.</title>
        <authorList>
            <person name="Zou Y."/>
            <person name="Xue W."/>
            <person name="Luo G."/>
        </authorList>
    </citation>
    <scope>NUCLEOTIDE SEQUENCE [LARGE SCALE GENOMIC DNA]</scope>
    <source>
        <strain evidence="1 2">OM08-14</strain>
    </source>
</reference>
<evidence type="ECO:0000313" key="1">
    <source>
        <dbReference type="EMBL" id="RGM39144.1"/>
    </source>
</evidence>
<dbReference type="RefSeq" id="WP_117747996.1">
    <property type="nucleotide sequence ID" value="NZ_QSTF01000024.1"/>
</dbReference>
<organism evidence="1 2">
    <name type="scientific">Phocaeicola plebeius</name>
    <dbReference type="NCBI Taxonomy" id="310297"/>
    <lineage>
        <taxon>Bacteria</taxon>
        <taxon>Pseudomonadati</taxon>
        <taxon>Bacteroidota</taxon>
        <taxon>Bacteroidia</taxon>
        <taxon>Bacteroidales</taxon>
        <taxon>Bacteroidaceae</taxon>
        <taxon>Phocaeicola</taxon>
    </lineage>
</organism>
<gene>
    <name evidence="1" type="ORF">DXC17_09710</name>
</gene>